<dbReference type="Gene3D" id="2.20.110.10">
    <property type="entry name" value="Histone H3 K4-specific methyltransferase SET7/9 N-terminal domain"/>
    <property type="match status" value="4"/>
</dbReference>
<dbReference type="EMBL" id="MN740430">
    <property type="protein sequence ID" value="QHU06125.1"/>
    <property type="molecule type" value="Genomic_DNA"/>
</dbReference>
<protein>
    <recommendedName>
        <fullName evidence="3">MORN repeat-containing protein</fullName>
    </recommendedName>
</protein>
<reference evidence="2" key="1">
    <citation type="journal article" date="2020" name="Nature">
        <title>Giant virus diversity and host interactions through global metagenomics.</title>
        <authorList>
            <person name="Schulz F."/>
            <person name="Roux S."/>
            <person name="Paez-Espino D."/>
            <person name="Jungbluth S."/>
            <person name="Walsh D.A."/>
            <person name="Denef V.J."/>
            <person name="McMahon K.D."/>
            <person name="Konstantinidis K.T."/>
            <person name="Eloe-Fadrosh E.A."/>
            <person name="Kyrpides N.C."/>
            <person name="Woyke T."/>
        </authorList>
    </citation>
    <scope>NUCLEOTIDE SEQUENCE</scope>
    <source>
        <strain evidence="2">GVMAG-M-3300027747-57</strain>
    </source>
</reference>
<dbReference type="InterPro" id="IPR003409">
    <property type="entry name" value="MORN"/>
</dbReference>
<evidence type="ECO:0000256" key="1">
    <source>
        <dbReference type="ARBA" id="ARBA00022737"/>
    </source>
</evidence>
<evidence type="ECO:0000313" key="2">
    <source>
        <dbReference type="EMBL" id="QHU06125.1"/>
    </source>
</evidence>
<keyword evidence="1" id="KW-0677">Repeat</keyword>
<organism evidence="2">
    <name type="scientific">viral metagenome</name>
    <dbReference type="NCBI Taxonomy" id="1070528"/>
    <lineage>
        <taxon>unclassified sequences</taxon>
        <taxon>metagenomes</taxon>
        <taxon>organismal metagenomes</taxon>
    </lineage>
</organism>
<dbReference type="AlphaFoldDB" id="A0A6C0JK23"/>
<accession>A0A6C0JK23</accession>
<sequence length="306" mass="35374">MEFVFDTVIPRSVDSTLLLNKENKIDIMKDGTVIFWERNGDLSRNWNKGIIYENKEDYNENNWVYHGEIDYKTKKPCGFGLEYNKEKETIETVYYWPSGNKYIGQWKDEVMEGDGIMIYANGDKYVGQWKNGQFNGFGNFDCIDYDYIGQFKNGTRHGLGINNCHHDGSTYEGDWTNDEMNGSGKYVCDLYTYVGMFDCSDANGYGTQTWHDGAIYEGIWINGLMNGEGKYTCKNYTYMGEFVDDLCEGLGKITWKNGNSYEGKFVDDIIDLYYDEGVFTFADGSKYIGKLKKIWDVLIKSDEHKV</sequence>
<name>A0A6C0JK23_9ZZZZ</name>
<dbReference type="PANTHER" id="PTHR23084">
    <property type="entry name" value="PHOSPHATIDYLINOSITOL-4-PHOSPHATE 5-KINASE RELATED"/>
    <property type="match status" value="1"/>
</dbReference>
<proteinExistence type="predicted"/>
<dbReference type="PANTHER" id="PTHR23084:SF263">
    <property type="entry name" value="MORN REPEAT-CONTAINING PROTEIN 1"/>
    <property type="match status" value="1"/>
</dbReference>
<dbReference type="SUPFAM" id="SSF82185">
    <property type="entry name" value="Histone H3 K4-specific methyltransferase SET7/9 N-terminal domain"/>
    <property type="match status" value="2"/>
</dbReference>
<dbReference type="Pfam" id="PF02493">
    <property type="entry name" value="MORN"/>
    <property type="match status" value="8"/>
</dbReference>
<evidence type="ECO:0008006" key="3">
    <source>
        <dbReference type="Google" id="ProtNLM"/>
    </source>
</evidence>
<dbReference type="SMART" id="SM00698">
    <property type="entry name" value="MORN"/>
    <property type="match status" value="7"/>
</dbReference>